<name>A0A4Y3RJ57_9ACTN</name>
<reference evidence="1 2" key="1">
    <citation type="submission" date="2019-06" db="EMBL/GenBank/DDBJ databases">
        <title>Whole genome shotgun sequence of Streptomyces gardneri NBRC 12865.</title>
        <authorList>
            <person name="Hosoyama A."/>
            <person name="Uohara A."/>
            <person name="Ohji S."/>
            <person name="Ichikawa N."/>
        </authorList>
    </citation>
    <scope>NUCLEOTIDE SEQUENCE [LARGE SCALE GENOMIC DNA]</scope>
    <source>
        <strain evidence="1 2">NBRC 12865</strain>
    </source>
</reference>
<evidence type="ECO:0000313" key="2">
    <source>
        <dbReference type="Proteomes" id="UP000315226"/>
    </source>
</evidence>
<keyword evidence="2" id="KW-1185">Reference proteome</keyword>
<dbReference type="OrthoDB" id="9178552at2"/>
<organism evidence="1 2">
    <name type="scientific">Streptomyces gardneri</name>
    <dbReference type="NCBI Taxonomy" id="66892"/>
    <lineage>
        <taxon>Bacteria</taxon>
        <taxon>Bacillati</taxon>
        <taxon>Actinomycetota</taxon>
        <taxon>Actinomycetes</taxon>
        <taxon>Kitasatosporales</taxon>
        <taxon>Streptomycetaceae</taxon>
        <taxon>Streptomyces</taxon>
    </lineage>
</organism>
<dbReference type="Proteomes" id="UP000315226">
    <property type="component" value="Unassembled WGS sequence"/>
</dbReference>
<evidence type="ECO:0008006" key="3">
    <source>
        <dbReference type="Google" id="ProtNLM"/>
    </source>
</evidence>
<evidence type="ECO:0000313" key="1">
    <source>
        <dbReference type="EMBL" id="GEB57695.1"/>
    </source>
</evidence>
<comment type="caution">
    <text evidence="1">The sequence shown here is derived from an EMBL/GenBank/DDBJ whole genome shotgun (WGS) entry which is preliminary data.</text>
</comment>
<sequence length="289" mass="31038">MACPQSNAAVSACPVPFEIPADAPRSGVIRVRFRHTDRFTIVGNHLAQHPSLSAAAIGLGVHIQSLPEGADVTVKTLTNRFKEGEITIRRALNELVVEGYLERHRMPLGGGRFATRIVSYDKPGCGLSARRAAEPVAEVEAEIAIEYVPEEGLAEDLPTPEPPALPGPAADLLARLRTVDSRLLLPWREVLRLAPAVEAWLAREVAPAQVVRTLTAALPPAHVPIHHPGRFLEYRLSALLPPRLPAGPPPSVVEGPAPLITCDGCDRAFRSRDAEAVCGDCREELVPAG</sequence>
<dbReference type="EMBL" id="BJMN01000020">
    <property type="protein sequence ID" value="GEB57695.1"/>
    <property type="molecule type" value="Genomic_DNA"/>
</dbReference>
<dbReference type="AlphaFoldDB" id="A0A4Y3RJ57"/>
<accession>A0A4Y3RJ57</accession>
<proteinExistence type="predicted"/>
<gene>
    <name evidence="1" type="ORF">SGA01_33000</name>
</gene>
<protein>
    <recommendedName>
        <fullName evidence="3">DNA-binding protein</fullName>
    </recommendedName>
</protein>